<keyword evidence="13 21" id="KW-1133">Transmembrane helix</keyword>
<evidence type="ECO:0000256" key="6">
    <source>
        <dbReference type="ARBA" id="ARBA00022448"/>
    </source>
</evidence>
<dbReference type="GeneID" id="40513542"/>
<evidence type="ECO:0000256" key="11">
    <source>
        <dbReference type="ARBA" id="ARBA00022840"/>
    </source>
</evidence>
<dbReference type="Pfam" id="PF02326">
    <property type="entry name" value="YMF19"/>
    <property type="match status" value="1"/>
</dbReference>
<dbReference type="GO" id="GO:1902600">
    <property type="term" value="P:proton transmembrane transport"/>
    <property type="evidence" value="ECO:0007669"/>
    <property type="project" value="UniProtKB-KW"/>
</dbReference>
<evidence type="ECO:0000256" key="7">
    <source>
        <dbReference type="ARBA" id="ARBA00022547"/>
    </source>
</evidence>
<keyword evidence="16 21" id="KW-0472">Membrane</keyword>
<keyword evidence="14" id="KW-0406">Ion transport</keyword>
<keyword evidence="6" id="KW-0813">Transport</keyword>
<keyword evidence="15 23" id="KW-0496">Mitochondrion</keyword>
<dbReference type="PANTHER" id="PTHR36816:SF1">
    <property type="entry name" value="ATP SYNTHASE PROTEIN YMF19"/>
    <property type="match status" value="1"/>
</dbReference>
<evidence type="ECO:0000256" key="14">
    <source>
        <dbReference type="ARBA" id="ARBA00023065"/>
    </source>
</evidence>
<evidence type="ECO:0000256" key="20">
    <source>
        <dbReference type="SAM" id="MobiDB-lite"/>
    </source>
</evidence>
<keyword evidence="8 21" id="KW-0812">Transmembrane</keyword>
<dbReference type="RefSeq" id="YP_009647136.1">
    <property type="nucleotide sequence ID" value="NC_042602.1"/>
</dbReference>
<geneLocation type="mitochondrion" evidence="23"/>
<dbReference type="InterPro" id="IPR044975">
    <property type="entry name" value="YMF19-like"/>
</dbReference>
<evidence type="ECO:0000256" key="21">
    <source>
        <dbReference type="SAM" id="Phobius"/>
    </source>
</evidence>
<evidence type="ECO:0000259" key="22">
    <source>
        <dbReference type="Pfam" id="PF02326"/>
    </source>
</evidence>
<name>A0A4D6C5Z6_9CHLO</name>
<sequence>MPQLDQVTYFSQFFWLCFFFFGFYVCMVKYFLPALSRLMKVRQSQQSGTPEDALVSYVDFGADSLKTSRQSLVDLDTNLNQWIVQTQEKLNQESFLKMNQKFMASIRTQSFDTHQLFAQVNLVFPPAASPIQGAYQDFFTMKALQQFHGKSAKPAKGGSRKAKSTKKSA</sequence>
<dbReference type="GO" id="GO:0006754">
    <property type="term" value="P:ATP biosynthetic process"/>
    <property type="evidence" value="ECO:0007669"/>
    <property type="project" value="UniProtKB-KW"/>
</dbReference>
<feature type="compositionally biased region" description="Basic residues" evidence="20">
    <location>
        <begin position="150"/>
        <end position="169"/>
    </location>
</feature>
<keyword evidence="12" id="KW-1278">Translocase</keyword>
<evidence type="ECO:0000256" key="5">
    <source>
        <dbReference type="ARBA" id="ARBA00012473"/>
    </source>
</evidence>
<dbReference type="InterPro" id="IPR003319">
    <property type="entry name" value="YMF19-like_N"/>
</dbReference>
<dbReference type="EMBL" id="MK086008">
    <property type="protein sequence ID" value="QBX98797.1"/>
    <property type="molecule type" value="Genomic_DNA"/>
</dbReference>
<evidence type="ECO:0000256" key="15">
    <source>
        <dbReference type="ARBA" id="ARBA00023128"/>
    </source>
</evidence>
<organism evidence="23">
    <name type="scientific">Chloropicon maureeniae</name>
    <dbReference type="NCBI Taxonomy" id="1461542"/>
    <lineage>
        <taxon>Eukaryota</taxon>
        <taxon>Viridiplantae</taxon>
        <taxon>Chlorophyta</taxon>
        <taxon>Chloropicophyceae</taxon>
        <taxon>Chloropicales</taxon>
        <taxon>Chloropicaceae</taxon>
        <taxon>Chloropicon</taxon>
    </lineage>
</organism>
<dbReference type="GO" id="GO:0005524">
    <property type="term" value="F:ATP binding"/>
    <property type="evidence" value="ECO:0007669"/>
    <property type="project" value="UniProtKB-KW"/>
</dbReference>
<proteinExistence type="inferred from homology"/>
<keyword evidence="9" id="KW-0547">Nucleotide-binding</keyword>
<evidence type="ECO:0000256" key="13">
    <source>
        <dbReference type="ARBA" id="ARBA00022989"/>
    </source>
</evidence>
<evidence type="ECO:0000313" key="23">
    <source>
        <dbReference type="EMBL" id="QBX98797.1"/>
    </source>
</evidence>
<feature type="domain" description="ATP synthase YMF19-like N-terminal" evidence="22">
    <location>
        <begin position="2"/>
        <end position="49"/>
    </location>
</feature>
<accession>A0A4D6C5Z6</accession>
<feature type="region of interest" description="Disordered" evidence="20">
    <location>
        <begin position="149"/>
        <end position="169"/>
    </location>
</feature>
<comment type="function">
    <text evidence="1">This is one of the chains of the nonenzymatic component (CF(0) subunit) of the mitochondrial ATPase complex.</text>
</comment>
<evidence type="ECO:0000256" key="4">
    <source>
        <dbReference type="ARBA" id="ARBA00011648"/>
    </source>
</evidence>
<comment type="subunit">
    <text evidence="4">F-type ATPases have 2 components, CF(1) - the catalytic core - and CF(0) - the membrane proton channel. CF(1) has five subunits: alpha(3), beta(3), gamma(1), delta(1), epsilon(1). CF(0) has three main subunits: a, b and c.</text>
</comment>
<comment type="subcellular location">
    <subcellularLocation>
        <location evidence="2">Mitochondrion membrane</location>
        <topology evidence="2">Single-pass membrane protein</topology>
    </subcellularLocation>
</comment>
<keyword evidence="7" id="KW-0138">CF(0)</keyword>
<evidence type="ECO:0000256" key="19">
    <source>
        <dbReference type="ARBA" id="ARBA00048383"/>
    </source>
</evidence>
<evidence type="ECO:0000256" key="10">
    <source>
        <dbReference type="ARBA" id="ARBA00022781"/>
    </source>
</evidence>
<gene>
    <name evidence="23" type="primary">atp8</name>
</gene>
<evidence type="ECO:0000256" key="8">
    <source>
        <dbReference type="ARBA" id="ARBA00022692"/>
    </source>
</evidence>
<keyword evidence="17" id="KW-0066">ATP synthesis</keyword>
<evidence type="ECO:0000256" key="3">
    <source>
        <dbReference type="ARBA" id="ARBA00010946"/>
    </source>
</evidence>
<dbReference type="PANTHER" id="PTHR36816">
    <property type="entry name" value="ATP SYNTHASE PROTEIN YMF19"/>
    <property type="match status" value="1"/>
</dbReference>
<evidence type="ECO:0000256" key="9">
    <source>
        <dbReference type="ARBA" id="ARBA00022741"/>
    </source>
</evidence>
<feature type="transmembrane region" description="Helical" evidence="21">
    <location>
        <begin position="12"/>
        <end position="32"/>
    </location>
</feature>
<evidence type="ECO:0000256" key="2">
    <source>
        <dbReference type="ARBA" id="ARBA00004304"/>
    </source>
</evidence>
<keyword evidence="11" id="KW-0067">ATP-binding</keyword>
<evidence type="ECO:0000256" key="17">
    <source>
        <dbReference type="ARBA" id="ARBA00023310"/>
    </source>
</evidence>
<dbReference type="GO" id="GO:0031966">
    <property type="term" value="C:mitochondrial membrane"/>
    <property type="evidence" value="ECO:0007669"/>
    <property type="project" value="UniProtKB-SubCell"/>
</dbReference>
<comment type="catalytic activity">
    <reaction evidence="19">
        <text>ATP + H2O + 4 H(+)(in) = ADP + phosphate + 5 H(+)(out)</text>
        <dbReference type="Rhea" id="RHEA:57720"/>
        <dbReference type="ChEBI" id="CHEBI:15377"/>
        <dbReference type="ChEBI" id="CHEBI:15378"/>
        <dbReference type="ChEBI" id="CHEBI:30616"/>
        <dbReference type="ChEBI" id="CHEBI:43474"/>
        <dbReference type="ChEBI" id="CHEBI:456216"/>
        <dbReference type="EC" id="7.1.2.2"/>
    </reaction>
</comment>
<evidence type="ECO:0000256" key="1">
    <source>
        <dbReference type="ARBA" id="ARBA00003096"/>
    </source>
</evidence>
<reference evidence="23" key="1">
    <citation type="journal article" date="2019" name="Genome Biol. Evol.">
        <title>Tracing the Evolution of the Plastome and Mitogenome in the Chloropicophyceae Uncovered Convergent tRNA Gene Losses and a Variant Plastid Genetic Code.</title>
        <authorList>
            <person name="Turmel M."/>
            <person name="Dos Santos A.L."/>
            <person name="Otis C."/>
            <person name="Sergerie R."/>
            <person name="Lemieux C."/>
        </authorList>
    </citation>
    <scope>NUCLEOTIDE SEQUENCE</scope>
</reference>
<dbReference type="EC" id="7.1.2.2" evidence="5"/>
<dbReference type="AlphaFoldDB" id="A0A4D6C5Z6"/>
<evidence type="ECO:0000256" key="16">
    <source>
        <dbReference type="ARBA" id="ARBA00023136"/>
    </source>
</evidence>
<dbReference type="GO" id="GO:0045259">
    <property type="term" value="C:proton-transporting ATP synthase complex"/>
    <property type="evidence" value="ECO:0007669"/>
    <property type="project" value="UniProtKB-KW"/>
</dbReference>
<evidence type="ECO:0000256" key="18">
    <source>
        <dbReference type="ARBA" id="ARBA00030649"/>
    </source>
</evidence>
<comment type="similarity">
    <text evidence="3">Belongs to the ATPase protein YMF19 family.</text>
</comment>
<protein>
    <recommendedName>
        <fullName evidence="5">H(+)-transporting two-sector ATPase</fullName>
        <ecNumber evidence="5">7.1.2.2</ecNumber>
    </recommendedName>
    <alternativeName>
        <fullName evidence="18">Mitochondrial protein YMF19</fullName>
    </alternativeName>
</protein>
<evidence type="ECO:0000256" key="12">
    <source>
        <dbReference type="ARBA" id="ARBA00022967"/>
    </source>
</evidence>
<keyword evidence="10" id="KW-0375">Hydrogen ion transport</keyword>